<name>A0ABQ8TEY9_PERAM</name>
<gene>
    <name evidence="2" type="ORF">ANN_06969</name>
</gene>
<accession>A0ABQ8TEY9</accession>
<protein>
    <submittedName>
        <fullName evidence="2">Uncharacterized protein</fullName>
    </submittedName>
</protein>
<comment type="caution">
    <text evidence="2">The sequence shown here is derived from an EMBL/GenBank/DDBJ whole genome shotgun (WGS) entry which is preliminary data.</text>
</comment>
<keyword evidence="3" id="KW-1185">Reference proteome</keyword>
<sequence>MAGKRLNRLSHAGGQQGCVDDGDKALNLENKDIVPVEASQNQEMKKNNEAKNMLRPTIHKKKTDKSICMEMSYVLRYIKIIQDKSSLSTTSAMMSSDTSKNSSDLGIALSSIIDIVLAFYARGCGFDPSRGRWHLSVFKCDRLIETTKSRLMLPSTAAELRLRTVMQEKKAEIESEFYGTDTISTATGQGRTTIYEAL</sequence>
<proteinExistence type="predicted"/>
<dbReference type="EMBL" id="JAJSOF020000011">
    <property type="protein sequence ID" value="KAJ4445168.1"/>
    <property type="molecule type" value="Genomic_DNA"/>
</dbReference>
<organism evidence="2 3">
    <name type="scientific">Periplaneta americana</name>
    <name type="common">American cockroach</name>
    <name type="synonym">Blatta americana</name>
    <dbReference type="NCBI Taxonomy" id="6978"/>
    <lineage>
        <taxon>Eukaryota</taxon>
        <taxon>Metazoa</taxon>
        <taxon>Ecdysozoa</taxon>
        <taxon>Arthropoda</taxon>
        <taxon>Hexapoda</taxon>
        <taxon>Insecta</taxon>
        <taxon>Pterygota</taxon>
        <taxon>Neoptera</taxon>
        <taxon>Polyneoptera</taxon>
        <taxon>Dictyoptera</taxon>
        <taxon>Blattodea</taxon>
        <taxon>Blattoidea</taxon>
        <taxon>Blattidae</taxon>
        <taxon>Blattinae</taxon>
        <taxon>Periplaneta</taxon>
    </lineage>
</organism>
<reference evidence="2 3" key="1">
    <citation type="journal article" date="2022" name="Allergy">
        <title>Genome assembly and annotation of Periplaneta americana reveal a comprehensive cockroach allergen profile.</title>
        <authorList>
            <person name="Wang L."/>
            <person name="Xiong Q."/>
            <person name="Saelim N."/>
            <person name="Wang L."/>
            <person name="Nong W."/>
            <person name="Wan A.T."/>
            <person name="Shi M."/>
            <person name="Liu X."/>
            <person name="Cao Q."/>
            <person name="Hui J.H.L."/>
            <person name="Sookrung N."/>
            <person name="Leung T.F."/>
            <person name="Tungtrongchitr A."/>
            <person name="Tsui S.K.W."/>
        </authorList>
    </citation>
    <scope>NUCLEOTIDE SEQUENCE [LARGE SCALE GENOMIC DNA]</scope>
    <source>
        <strain evidence="2">PWHHKU_190912</strain>
    </source>
</reference>
<feature type="region of interest" description="Disordered" evidence="1">
    <location>
        <begin position="1"/>
        <end position="21"/>
    </location>
</feature>
<evidence type="ECO:0000313" key="3">
    <source>
        <dbReference type="Proteomes" id="UP001148838"/>
    </source>
</evidence>
<evidence type="ECO:0000256" key="1">
    <source>
        <dbReference type="SAM" id="MobiDB-lite"/>
    </source>
</evidence>
<evidence type="ECO:0000313" key="2">
    <source>
        <dbReference type="EMBL" id="KAJ4445168.1"/>
    </source>
</evidence>
<dbReference type="Proteomes" id="UP001148838">
    <property type="component" value="Unassembled WGS sequence"/>
</dbReference>